<keyword evidence="3 7" id="KW-0240">DNA-directed RNA polymerase</keyword>
<dbReference type="PANTHER" id="PTHR12709">
    <property type="entry name" value="DNA-DIRECTED RNA POLYMERASE II, III"/>
    <property type="match status" value="1"/>
</dbReference>
<protein>
    <recommendedName>
        <fullName evidence="7">DNA-directed RNA polymerase subunit</fullName>
    </recommendedName>
</protein>
<evidence type="ECO:0000256" key="6">
    <source>
        <dbReference type="ARBA" id="ARBA00023242"/>
    </source>
</evidence>
<feature type="region of interest" description="Disordered" evidence="8">
    <location>
        <begin position="252"/>
        <end position="310"/>
    </location>
</feature>
<comment type="subcellular location">
    <subcellularLocation>
        <location evidence="1">Nucleus</location>
        <location evidence="1">Nucleolus</location>
    </subcellularLocation>
</comment>
<comment type="similarity">
    <text evidence="2">Belongs to the eukaryotic RPA43 RNA polymerase subunit family.</text>
</comment>
<keyword evidence="11" id="KW-1185">Reference proteome</keyword>
<evidence type="ECO:0000256" key="8">
    <source>
        <dbReference type="SAM" id="MobiDB-lite"/>
    </source>
</evidence>
<dbReference type="Proteomes" id="UP001652642">
    <property type="component" value="Chromosome 6"/>
</dbReference>
<dbReference type="InterPro" id="IPR041901">
    <property type="entry name" value="RNAP_I_Rpa43_N"/>
</dbReference>
<reference evidence="12" key="1">
    <citation type="submission" date="2025-08" db="UniProtKB">
        <authorList>
            <consortium name="RefSeq"/>
        </authorList>
    </citation>
    <scope>IDENTIFICATION</scope>
</reference>
<dbReference type="InterPro" id="IPR045113">
    <property type="entry name" value="Rpb7-like"/>
</dbReference>
<evidence type="ECO:0000313" key="12">
    <source>
        <dbReference type="RefSeq" id="XP_072859379.1"/>
    </source>
</evidence>
<dbReference type="GeneID" id="110073076"/>
<comment type="function">
    <text evidence="7">DNA-dependent RNA polymerase which catalyzes the transcription of DNA into RNA using the four ribonucleoside triphosphates as substrates.</text>
</comment>
<dbReference type="CDD" id="cd04328">
    <property type="entry name" value="RNAP_I_Rpa43_N"/>
    <property type="match status" value="1"/>
</dbReference>
<keyword evidence="5 7" id="KW-0804">Transcription</keyword>
<evidence type="ECO:0000256" key="2">
    <source>
        <dbReference type="ARBA" id="ARBA00005930"/>
    </source>
</evidence>
<evidence type="ECO:0000256" key="4">
    <source>
        <dbReference type="ARBA" id="ARBA00022553"/>
    </source>
</evidence>
<name>A0ABM5GNY2_9SAUR</name>
<gene>
    <name evidence="12" type="primary">POLR1F</name>
</gene>
<evidence type="ECO:0000256" key="1">
    <source>
        <dbReference type="ARBA" id="ARBA00004604"/>
    </source>
</evidence>
<dbReference type="Gene3D" id="2.40.50.1060">
    <property type="match status" value="1"/>
</dbReference>
<dbReference type="Pfam" id="PF03876">
    <property type="entry name" value="SHS2_Rpb7-N"/>
    <property type="match status" value="1"/>
</dbReference>
<dbReference type="InterPro" id="IPR041178">
    <property type="entry name" value="RPA43_OB"/>
</dbReference>
<evidence type="ECO:0000256" key="7">
    <source>
        <dbReference type="RuleBase" id="RU369086"/>
    </source>
</evidence>
<keyword evidence="6 7" id="KW-0539">Nucleus</keyword>
<evidence type="ECO:0000256" key="3">
    <source>
        <dbReference type="ARBA" id="ARBA00022478"/>
    </source>
</evidence>
<organism evidence="11 12">
    <name type="scientific">Pogona vitticeps</name>
    <name type="common">central bearded dragon</name>
    <dbReference type="NCBI Taxonomy" id="103695"/>
    <lineage>
        <taxon>Eukaryota</taxon>
        <taxon>Metazoa</taxon>
        <taxon>Chordata</taxon>
        <taxon>Craniata</taxon>
        <taxon>Vertebrata</taxon>
        <taxon>Euteleostomi</taxon>
        <taxon>Lepidosauria</taxon>
        <taxon>Squamata</taxon>
        <taxon>Bifurcata</taxon>
        <taxon>Unidentata</taxon>
        <taxon>Episquamata</taxon>
        <taxon>Toxicofera</taxon>
        <taxon>Iguania</taxon>
        <taxon>Acrodonta</taxon>
        <taxon>Agamidae</taxon>
        <taxon>Amphibolurinae</taxon>
        <taxon>Pogona</taxon>
    </lineage>
</organism>
<dbReference type="GO" id="GO:0000428">
    <property type="term" value="C:DNA-directed RNA polymerase complex"/>
    <property type="evidence" value="ECO:0007669"/>
    <property type="project" value="UniProtKB-KW"/>
</dbReference>
<evidence type="ECO:0000313" key="11">
    <source>
        <dbReference type="Proteomes" id="UP001652642"/>
    </source>
</evidence>
<evidence type="ECO:0000259" key="10">
    <source>
        <dbReference type="Pfam" id="PF17875"/>
    </source>
</evidence>
<dbReference type="InterPro" id="IPR036898">
    <property type="entry name" value="RNA_pol_Rpb7-like_N_sf"/>
</dbReference>
<dbReference type="InterPro" id="IPR005576">
    <property type="entry name" value="Rpb7-like_N"/>
</dbReference>
<accession>A0ABM5GNY2</accession>
<sequence>MAEASSAEAPPAAALTPTPATPALPLGLELPSFETVQALAESRYSCLVVTPHRRHVALPPRFLHRKRTGICAQLDAELRRYSESFQGVPVAYDDIKITKELGDIIDDIGAIHLNIEANFVVFQPKAGKKLVGVINKVAPSHLGCLVHGCFNASIPKPDHISTDEWKNVGFQIGNRLVFKVLQFDSDAAGVFCIRGRLCRNSIEEETPKEKHKKKHDKHCDMQNGVEEMETDMAAIGIESGEIANHDIDSRIQDVPDREDGQNIADLGTHASDSSGYHSDHGKSKKKKRKLCEEDDGLPGLSQPKAKKRKE</sequence>
<evidence type="ECO:0000256" key="5">
    <source>
        <dbReference type="ARBA" id="ARBA00023163"/>
    </source>
</evidence>
<keyword evidence="4" id="KW-0597">Phosphoprotein</keyword>
<feature type="domain" description="RNA polymerase Rpb7-like N-terminal" evidence="9">
    <location>
        <begin position="54"/>
        <end position="109"/>
    </location>
</feature>
<dbReference type="RefSeq" id="XP_072859379.1">
    <property type="nucleotide sequence ID" value="XM_073003278.1"/>
</dbReference>
<dbReference type="Gene3D" id="3.30.1490.120">
    <property type="entry name" value="RNA polymerase Rpb7-like, N-terminal domain"/>
    <property type="match status" value="1"/>
</dbReference>
<dbReference type="PANTHER" id="PTHR12709:SF5">
    <property type="entry name" value="DNA-DIRECTED RNA POLYMERASE I SUBUNIT RPA43"/>
    <property type="match status" value="1"/>
</dbReference>
<evidence type="ECO:0000259" key="9">
    <source>
        <dbReference type="Pfam" id="PF03876"/>
    </source>
</evidence>
<proteinExistence type="inferred from homology"/>
<feature type="domain" description="RPA43 OB" evidence="10">
    <location>
        <begin position="124"/>
        <end position="227"/>
    </location>
</feature>
<dbReference type="Pfam" id="PF17875">
    <property type="entry name" value="RPA43_OB"/>
    <property type="match status" value="1"/>
</dbReference>